<dbReference type="AlphaFoldDB" id="A0A177CV75"/>
<dbReference type="SUPFAM" id="SSF48403">
    <property type="entry name" value="Ankyrin repeat"/>
    <property type="match status" value="1"/>
</dbReference>
<dbReference type="EMBL" id="KV441549">
    <property type="protein sequence ID" value="OAG10918.1"/>
    <property type="molecule type" value="Genomic_DNA"/>
</dbReference>
<keyword evidence="3" id="KW-1185">Reference proteome</keyword>
<dbReference type="Gene3D" id="1.25.40.20">
    <property type="entry name" value="Ankyrin repeat-containing domain"/>
    <property type="match status" value="1"/>
</dbReference>
<name>A0A177CV75_9PLEO</name>
<evidence type="ECO:0000259" key="1">
    <source>
        <dbReference type="Pfam" id="PF06985"/>
    </source>
</evidence>
<sequence>MAVDPWDRSRVDWGYIFDPKQADPLERLKTFLETGGDLHAISAKSEEGNVFQLPCLPAATKMRNAAAVSLLLAHRIDVNQKLCRLHYFTTFETAIMVAAEQADCEIAEILLSQQNVDLDGYHYFSSSGVMLKAAVSGRRRITEMLFDAGTPLLPTGREKERTPFQVACKLHFPDPFWFYVMHGLARFRENREEPPKPESPPVWVLDSLSKIQPGNEVIARLEASLLELVFPGTQQKPLHVKELCQRCEVLPSEILRAREERLAKWKGDALSFNYGFIKRCEICRVELMDHRLLPEEFKRARVIDPDSERYEAHLYNNEDDLTCLRKVVKDEALNTTGSHGVYSFAFYWLLRCLKSHPECTENDRIPQLPKRVIDVGSEDSKDPIHIHETIPEQKGYYLALSYRWGRDPVKLLEENLESYKTALPVQDLSQVIQNAIEVTRKLGIKYLWVDALCIMQDSKAEWESEIQSMDRVFRQALLTIAANVEPSGGRTGMFRSRESHNSSGNVGLRGPGVLETRGWTLQEQVLSRRMLIFTEDEVYWTCVGIDASISEPAGIKARDMGPTREGQVRMLQRYLRGFGRDDRFFLRNTYVVWLTLVTEYSRRDLTNGSDRLAALAGIQSAIGTMLGDECVAGIWRSQLGAHMLWWIGDETEPVSYLHNKRYYPFHRDIEPTFRPAAEFEAPSWSWACMSGPIWYCRLQDRLKTPPASSDDLEIIVDVHSVSVQIKGPSKIEGSVTLTGSLLKATATINDQDGRPYLHAEAYCAPCSSHGTPTQHGFVVRPWMPDTKPPAEGDIFCLHLKNAFQQWSVCLVPTGNNPKVYRRVGAVMWRDGHDSDHIFPAARHPTARHQNFVDIVAVERGRDSGSWRFKKDGPRLYPQSWAETLTIV</sequence>
<protein>
    <submittedName>
        <fullName evidence="2">HET-domain-containing protein</fullName>
    </submittedName>
</protein>
<dbReference type="RefSeq" id="XP_018041283.1">
    <property type="nucleotide sequence ID" value="XM_018177822.1"/>
</dbReference>
<dbReference type="InParanoid" id="A0A177CV75"/>
<dbReference type="InterPro" id="IPR010730">
    <property type="entry name" value="HET"/>
</dbReference>
<dbReference type="STRING" id="1460663.A0A177CV75"/>
<evidence type="ECO:0000313" key="3">
    <source>
        <dbReference type="Proteomes" id="UP000077069"/>
    </source>
</evidence>
<dbReference type="OrthoDB" id="2958217at2759"/>
<feature type="domain" description="Heterokaryon incompatibility" evidence="1">
    <location>
        <begin position="397"/>
        <end position="498"/>
    </location>
</feature>
<dbReference type="Proteomes" id="UP000077069">
    <property type="component" value="Unassembled WGS sequence"/>
</dbReference>
<proteinExistence type="predicted"/>
<dbReference type="PANTHER" id="PTHR33112:SF10">
    <property type="entry name" value="TOL"/>
    <property type="match status" value="1"/>
</dbReference>
<gene>
    <name evidence="2" type="ORF">CC84DRAFT_1161733</name>
</gene>
<evidence type="ECO:0000313" key="2">
    <source>
        <dbReference type="EMBL" id="OAG10918.1"/>
    </source>
</evidence>
<organism evidence="2 3">
    <name type="scientific">Paraphaeosphaeria sporulosa</name>
    <dbReference type="NCBI Taxonomy" id="1460663"/>
    <lineage>
        <taxon>Eukaryota</taxon>
        <taxon>Fungi</taxon>
        <taxon>Dikarya</taxon>
        <taxon>Ascomycota</taxon>
        <taxon>Pezizomycotina</taxon>
        <taxon>Dothideomycetes</taxon>
        <taxon>Pleosporomycetidae</taxon>
        <taxon>Pleosporales</taxon>
        <taxon>Massarineae</taxon>
        <taxon>Didymosphaeriaceae</taxon>
        <taxon>Paraphaeosphaeria</taxon>
    </lineage>
</organism>
<dbReference type="GeneID" id="28761308"/>
<accession>A0A177CV75</accession>
<dbReference type="PANTHER" id="PTHR33112">
    <property type="entry name" value="DOMAIN PROTEIN, PUTATIVE-RELATED"/>
    <property type="match status" value="1"/>
</dbReference>
<reference evidence="2 3" key="1">
    <citation type="submission" date="2016-05" db="EMBL/GenBank/DDBJ databases">
        <title>Comparative analysis of secretome profiles of manganese(II)-oxidizing ascomycete fungi.</title>
        <authorList>
            <consortium name="DOE Joint Genome Institute"/>
            <person name="Zeiner C.A."/>
            <person name="Purvine S.O."/>
            <person name="Zink E.M."/>
            <person name="Wu S."/>
            <person name="Pasa-Tolic L."/>
            <person name="Chaput D.L."/>
            <person name="Haridas S."/>
            <person name="Grigoriev I.V."/>
            <person name="Santelli C.M."/>
            <person name="Hansel C.M."/>
        </authorList>
    </citation>
    <scope>NUCLEOTIDE SEQUENCE [LARGE SCALE GENOMIC DNA]</scope>
    <source>
        <strain evidence="2 3">AP3s5-JAC2a</strain>
    </source>
</reference>
<dbReference type="Pfam" id="PF06985">
    <property type="entry name" value="HET"/>
    <property type="match status" value="1"/>
</dbReference>
<dbReference type="InterPro" id="IPR036770">
    <property type="entry name" value="Ankyrin_rpt-contain_sf"/>
</dbReference>